<feature type="signal peptide" evidence="2">
    <location>
        <begin position="1"/>
        <end position="20"/>
    </location>
</feature>
<evidence type="ECO:0000313" key="4">
    <source>
        <dbReference type="Proteomes" id="UP000198420"/>
    </source>
</evidence>
<name>A0A239C7I0_9ACTN</name>
<proteinExistence type="predicted"/>
<gene>
    <name evidence="3" type="ORF">SAMN06265355_11254</name>
</gene>
<feature type="region of interest" description="Disordered" evidence="1">
    <location>
        <begin position="25"/>
        <end position="53"/>
    </location>
</feature>
<reference evidence="4" key="1">
    <citation type="submission" date="2017-06" db="EMBL/GenBank/DDBJ databases">
        <authorList>
            <person name="Varghese N."/>
            <person name="Submissions S."/>
        </authorList>
    </citation>
    <scope>NUCLEOTIDE SEQUENCE [LARGE SCALE GENOMIC DNA]</scope>
    <source>
        <strain evidence="4">DSM 44485</strain>
    </source>
</reference>
<dbReference type="Proteomes" id="UP000198420">
    <property type="component" value="Unassembled WGS sequence"/>
</dbReference>
<organism evidence="3 4">
    <name type="scientific">Actinomadura mexicana</name>
    <dbReference type="NCBI Taxonomy" id="134959"/>
    <lineage>
        <taxon>Bacteria</taxon>
        <taxon>Bacillati</taxon>
        <taxon>Actinomycetota</taxon>
        <taxon>Actinomycetes</taxon>
        <taxon>Streptosporangiales</taxon>
        <taxon>Thermomonosporaceae</taxon>
        <taxon>Actinomadura</taxon>
    </lineage>
</organism>
<dbReference type="EMBL" id="FZNP01000012">
    <property type="protein sequence ID" value="SNS16215.1"/>
    <property type="molecule type" value="Genomic_DNA"/>
</dbReference>
<keyword evidence="4" id="KW-1185">Reference proteome</keyword>
<dbReference type="RefSeq" id="WP_089314822.1">
    <property type="nucleotide sequence ID" value="NZ_FZNP01000012.1"/>
</dbReference>
<evidence type="ECO:0000313" key="3">
    <source>
        <dbReference type="EMBL" id="SNS16215.1"/>
    </source>
</evidence>
<sequence>MKKKLATIAVFGVTGATAVAGWSVAGGGSDDPAPPRTVSAVAGKSSETKKAKENRPCSLGRYSKYRKFVRTEKAWPNSPGWRVSGWGPHSTLNLSKAVQISNSVSGTFGVSPKAISATVGFNVTKSYTTAISYTAELKKKAHYTLRAGTAHKVYVFNVYEKRGTYHFFSPTAARCAWDGKPGHYVGTGTAKKFWTVDYRLTKGRKA</sequence>
<protein>
    <submittedName>
        <fullName evidence="3">Uncharacterized protein</fullName>
    </submittedName>
</protein>
<accession>A0A239C7I0</accession>
<keyword evidence="2" id="KW-0732">Signal</keyword>
<evidence type="ECO:0000256" key="2">
    <source>
        <dbReference type="SAM" id="SignalP"/>
    </source>
</evidence>
<evidence type="ECO:0000256" key="1">
    <source>
        <dbReference type="SAM" id="MobiDB-lite"/>
    </source>
</evidence>
<dbReference type="OrthoDB" id="3475529at2"/>
<feature type="chain" id="PRO_5038972894" evidence="2">
    <location>
        <begin position="21"/>
        <end position="206"/>
    </location>
</feature>
<dbReference type="AlphaFoldDB" id="A0A239C7I0"/>